<evidence type="ECO:0000313" key="3">
    <source>
        <dbReference type="Proteomes" id="UP001054945"/>
    </source>
</evidence>
<reference evidence="2 3" key="1">
    <citation type="submission" date="2021-06" db="EMBL/GenBank/DDBJ databases">
        <title>Caerostris extrusa draft genome.</title>
        <authorList>
            <person name="Kono N."/>
            <person name="Arakawa K."/>
        </authorList>
    </citation>
    <scope>NUCLEOTIDE SEQUENCE [LARGE SCALE GENOMIC DNA]</scope>
</reference>
<sequence length="70" mass="7802">MDINVPTSIRTLGLFQRSLERDRHQHTRASTLPGGASDVFSLVRERSSSTTKLEPYTLSPPPQEKVHSSP</sequence>
<dbReference type="Proteomes" id="UP001054945">
    <property type="component" value="Unassembled WGS sequence"/>
</dbReference>
<comment type="caution">
    <text evidence="2">The sequence shown here is derived from an EMBL/GenBank/DDBJ whole genome shotgun (WGS) entry which is preliminary data.</text>
</comment>
<dbReference type="AlphaFoldDB" id="A0AAV4PQE2"/>
<gene>
    <name evidence="2" type="ORF">CEXT_516561</name>
</gene>
<evidence type="ECO:0000313" key="2">
    <source>
        <dbReference type="EMBL" id="GIX99324.1"/>
    </source>
</evidence>
<name>A0AAV4PQE2_CAEEX</name>
<proteinExistence type="predicted"/>
<organism evidence="2 3">
    <name type="scientific">Caerostris extrusa</name>
    <name type="common">Bark spider</name>
    <name type="synonym">Caerostris bankana</name>
    <dbReference type="NCBI Taxonomy" id="172846"/>
    <lineage>
        <taxon>Eukaryota</taxon>
        <taxon>Metazoa</taxon>
        <taxon>Ecdysozoa</taxon>
        <taxon>Arthropoda</taxon>
        <taxon>Chelicerata</taxon>
        <taxon>Arachnida</taxon>
        <taxon>Araneae</taxon>
        <taxon>Araneomorphae</taxon>
        <taxon>Entelegynae</taxon>
        <taxon>Araneoidea</taxon>
        <taxon>Araneidae</taxon>
        <taxon>Caerostris</taxon>
    </lineage>
</organism>
<keyword evidence="3" id="KW-1185">Reference proteome</keyword>
<evidence type="ECO:0000256" key="1">
    <source>
        <dbReference type="SAM" id="MobiDB-lite"/>
    </source>
</evidence>
<dbReference type="EMBL" id="BPLR01005030">
    <property type="protein sequence ID" value="GIX99324.1"/>
    <property type="molecule type" value="Genomic_DNA"/>
</dbReference>
<accession>A0AAV4PQE2</accession>
<feature type="region of interest" description="Disordered" evidence="1">
    <location>
        <begin position="21"/>
        <end position="70"/>
    </location>
</feature>
<protein>
    <submittedName>
        <fullName evidence="2">Uncharacterized protein</fullName>
    </submittedName>
</protein>